<keyword evidence="3" id="KW-1185">Reference proteome</keyword>
<dbReference type="EMBL" id="JAWDGP010004477">
    <property type="protein sequence ID" value="KAK3764025.1"/>
    <property type="molecule type" value="Genomic_DNA"/>
</dbReference>
<dbReference type="Proteomes" id="UP001283361">
    <property type="component" value="Unassembled WGS sequence"/>
</dbReference>
<dbReference type="AlphaFoldDB" id="A0AAE1DBP1"/>
<reference evidence="2" key="1">
    <citation type="journal article" date="2023" name="G3 (Bethesda)">
        <title>A reference genome for the long-term kleptoplast-retaining sea slug Elysia crispata morphotype clarki.</title>
        <authorList>
            <person name="Eastman K.E."/>
            <person name="Pendleton A.L."/>
            <person name="Shaikh M.A."/>
            <person name="Suttiyut T."/>
            <person name="Ogas R."/>
            <person name="Tomko P."/>
            <person name="Gavelis G."/>
            <person name="Widhalm J.R."/>
            <person name="Wisecaver J.H."/>
        </authorList>
    </citation>
    <scope>NUCLEOTIDE SEQUENCE</scope>
    <source>
        <strain evidence="2">ECLA1</strain>
    </source>
</reference>
<protein>
    <submittedName>
        <fullName evidence="2">Uncharacterized protein</fullName>
    </submittedName>
</protein>
<evidence type="ECO:0000313" key="3">
    <source>
        <dbReference type="Proteomes" id="UP001283361"/>
    </source>
</evidence>
<evidence type="ECO:0000256" key="1">
    <source>
        <dbReference type="SAM" id="MobiDB-lite"/>
    </source>
</evidence>
<feature type="compositionally biased region" description="Low complexity" evidence="1">
    <location>
        <begin position="135"/>
        <end position="161"/>
    </location>
</feature>
<proteinExistence type="predicted"/>
<feature type="region of interest" description="Disordered" evidence="1">
    <location>
        <begin position="1"/>
        <end position="25"/>
    </location>
</feature>
<accession>A0AAE1DBP1</accession>
<organism evidence="2 3">
    <name type="scientific">Elysia crispata</name>
    <name type="common">lettuce slug</name>
    <dbReference type="NCBI Taxonomy" id="231223"/>
    <lineage>
        <taxon>Eukaryota</taxon>
        <taxon>Metazoa</taxon>
        <taxon>Spiralia</taxon>
        <taxon>Lophotrochozoa</taxon>
        <taxon>Mollusca</taxon>
        <taxon>Gastropoda</taxon>
        <taxon>Heterobranchia</taxon>
        <taxon>Euthyneura</taxon>
        <taxon>Panpulmonata</taxon>
        <taxon>Sacoglossa</taxon>
        <taxon>Placobranchoidea</taxon>
        <taxon>Plakobranchidae</taxon>
        <taxon>Elysia</taxon>
    </lineage>
</organism>
<comment type="caution">
    <text evidence="2">The sequence shown here is derived from an EMBL/GenBank/DDBJ whole genome shotgun (WGS) entry which is preliminary data.</text>
</comment>
<feature type="region of interest" description="Disordered" evidence="1">
    <location>
        <begin position="103"/>
        <end position="190"/>
    </location>
</feature>
<sequence>MSHAIQSLPPACPHRPHSVSSDKVSESKGLRDLALESLWVTLPLPLPLPFPFPRPLACFSASASRSVQTQSSTVRLSPYLKRCTLADLPLALWEKCGLSWSKKKSLREEHPEDGAGEGPEGEAKDSEPGAGATGDNGLKAGAAAGDGSKAGAADGDGPKAGSINDDGPKAGAVDSDSPGVEASEGCATTWGRSIKVTAEGLKGQMPVELNPALMVSR</sequence>
<evidence type="ECO:0000313" key="2">
    <source>
        <dbReference type="EMBL" id="KAK3764025.1"/>
    </source>
</evidence>
<gene>
    <name evidence="2" type="ORF">RRG08_004389</name>
</gene>
<name>A0AAE1DBP1_9GAST</name>